<evidence type="ECO:0000256" key="1">
    <source>
        <dbReference type="ARBA" id="ARBA00022801"/>
    </source>
</evidence>
<feature type="domain" description="PPM-type phosphatase" evidence="4">
    <location>
        <begin position="192"/>
        <end position="414"/>
    </location>
</feature>
<dbReference type="InterPro" id="IPR000014">
    <property type="entry name" value="PAS"/>
</dbReference>
<dbReference type="CDD" id="cd00130">
    <property type="entry name" value="PAS"/>
    <property type="match status" value="1"/>
</dbReference>
<dbReference type="eggNOG" id="COG2208">
    <property type="taxonomic scope" value="Bacteria"/>
</dbReference>
<gene>
    <name evidence="5" type="ORF">SAMN04489713_13160</name>
</gene>
<organism evidence="5 6">
    <name type="scientific">Actinomadura madurae</name>
    <dbReference type="NCBI Taxonomy" id="1993"/>
    <lineage>
        <taxon>Bacteria</taxon>
        <taxon>Bacillati</taxon>
        <taxon>Actinomycetota</taxon>
        <taxon>Actinomycetes</taxon>
        <taxon>Streptosporangiales</taxon>
        <taxon>Thermomonosporaceae</taxon>
        <taxon>Actinomadura</taxon>
    </lineage>
</organism>
<dbReference type="InterPro" id="IPR052016">
    <property type="entry name" value="Bact_Sigma-Reg"/>
</dbReference>
<dbReference type="InterPro" id="IPR036457">
    <property type="entry name" value="PPM-type-like_dom_sf"/>
</dbReference>
<evidence type="ECO:0000313" key="6">
    <source>
        <dbReference type="Proteomes" id="UP000183413"/>
    </source>
</evidence>
<reference evidence="5 6" key="1">
    <citation type="submission" date="2016-10" db="EMBL/GenBank/DDBJ databases">
        <authorList>
            <person name="de Groot N.N."/>
        </authorList>
    </citation>
    <scope>NUCLEOTIDE SEQUENCE [LARGE SCALE GENOMIC DNA]</scope>
    <source>
        <strain evidence="5 6">DSM 43067</strain>
    </source>
</reference>
<evidence type="ECO:0000259" key="4">
    <source>
        <dbReference type="SMART" id="SM00331"/>
    </source>
</evidence>
<evidence type="ECO:0000313" key="5">
    <source>
        <dbReference type="EMBL" id="SFQ42230.1"/>
    </source>
</evidence>
<dbReference type="Proteomes" id="UP000183413">
    <property type="component" value="Unassembled WGS sequence"/>
</dbReference>
<dbReference type="Pfam" id="PF07228">
    <property type="entry name" value="SpoIIE"/>
    <property type="match status" value="1"/>
</dbReference>
<dbReference type="PANTHER" id="PTHR43156">
    <property type="entry name" value="STAGE II SPORULATION PROTEIN E-RELATED"/>
    <property type="match status" value="1"/>
</dbReference>
<dbReference type="RefSeq" id="WP_021592139.1">
    <property type="nucleotide sequence ID" value="NZ_FOVH01000031.1"/>
</dbReference>
<evidence type="ECO:0000256" key="2">
    <source>
        <dbReference type="SAM" id="Coils"/>
    </source>
</evidence>
<dbReference type="InParanoid" id="A0A1I5YDN8"/>
<dbReference type="PANTHER" id="PTHR43156:SF2">
    <property type="entry name" value="STAGE II SPORULATION PROTEIN E"/>
    <property type="match status" value="1"/>
</dbReference>
<keyword evidence="2" id="KW-0175">Coiled coil</keyword>
<name>A0A1I5YDN8_9ACTN</name>
<feature type="region of interest" description="Disordered" evidence="3">
    <location>
        <begin position="104"/>
        <end position="131"/>
    </location>
</feature>
<feature type="coiled-coil region" evidence="2">
    <location>
        <begin position="145"/>
        <end position="183"/>
    </location>
</feature>
<keyword evidence="1" id="KW-0378">Hydrolase</keyword>
<dbReference type="SMART" id="SM00331">
    <property type="entry name" value="PP2C_SIG"/>
    <property type="match status" value="1"/>
</dbReference>
<dbReference type="InterPro" id="IPR035965">
    <property type="entry name" value="PAS-like_dom_sf"/>
</dbReference>
<sequence length="416" mass="44519">MTRPAEEFYESAPVGYVSTRMDGTITKINRTLLDWIGRDRAEVLDRLRFADLLTVGGKLYHETHFAPLLHMQGRVDGIAMEVVAAGGDRIPVLVTAVVTKVPNGEDGASGASGAGDVAGESGAAASKAGGEPRQIRMTLLEARDRRAYEEELLRARRAAEEEHRKAEVDRDRLQEALDVLQQSLLPPLLPEVPGLQIASSYRTASPDRMGGDFYDVFPLDAMRWGFFLGDVRGKGPKAAAITSLTRYTLRAAAVQDPEPVAALTVLNTVLDAHGTDEDLQYCTAVYGMLTPGPASFTVHLASGGHPPALVLRRDGRAGYLHTPGGQLVGALPDAFFASADTVLHPGDTLLLYTDGLTEARTGAGRELFGEEALRSFVADLAPMDAKPLITALNGLLEQFGEALQDDTALLAFSVSS</sequence>
<dbReference type="InterPro" id="IPR001932">
    <property type="entry name" value="PPM-type_phosphatase-like_dom"/>
</dbReference>
<dbReference type="STRING" id="1993.SAMN04489713_13160"/>
<proteinExistence type="predicted"/>
<dbReference type="GO" id="GO:0016791">
    <property type="term" value="F:phosphatase activity"/>
    <property type="evidence" value="ECO:0007669"/>
    <property type="project" value="TreeGrafter"/>
</dbReference>
<keyword evidence="6" id="KW-1185">Reference proteome</keyword>
<dbReference type="SUPFAM" id="SSF55785">
    <property type="entry name" value="PYP-like sensor domain (PAS domain)"/>
    <property type="match status" value="1"/>
</dbReference>
<dbReference type="EMBL" id="FOVH01000031">
    <property type="protein sequence ID" value="SFQ42230.1"/>
    <property type="molecule type" value="Genomic_DNA"/>
</dbReference>
<dbReference type="Gene3D" id="3.30.450.20">
    <property type="entry name" value="PAS domain"/>
    <property type="match status" value="1"/>
</dbReference>
<protein>
    <submittedName>
        <fullName evidence="5">Serine phosphatase RsbU, regulator of sigma subunit</fullName>
    </submittedName>
</protein>
<evidence type="ECO:0000256" key="3">
    <source>
        <dbReference type="SAM" id="MobiDB-lite"/>
    </source>
</evidence>
<dbReference type="Gene3D" id="3.60.40.10">
    <property type="entry name" value="PPM-type phosphatase domain"/>
    <property type="match status" value="1"/>
</dbReference>
<accession>A0A1I5YDN8</accession>
<dbReference type="AlphaFoldDB" id="A0A1I5YDN8"/>
<dbReference type="SUPFAM" id="SSF81606">
    <property type="entry name" value="PP2C-like"/>
    <property type="match status" value="1"/>
</dbReference>